<sequence length="64" mass="7457">MEYEIEAVARALYDAEDDAQIWEREPEILKAEFRRHARAALELLEQYRSEKLAERAAVKVSHAA</sequence>
<evidence type="ECO:0000313" key="2">
    <source>
        <dbReference type="Proteomes" id="UP000605848"/>
    </source>
</evidence>
<comment type="caution">
    <text evidence="1">The sequence shown here is derived from an EMBL/GenBank/DDBJ whole genome shotgun (WGS) entry which is preliminary data.</text>
</comment>
<protein>
    <submittedName>
        <fullName evidence="1">Uncharacterized protein</fullName>
    </submittedName>
</protein>
<dbReference type="RefSeq" id="WP_202062952.1">
    <property type="nucleotide sequence ID" value="NZ_JAEQMY010000036.1"/>
</dbReference>
<proteinExistence type="predicted"/>
<keyword evidence="2" id="KW-1185">Reference proteome</keyword>
<reference evidence="1" key="1">
    <citation type="submission" date="2021-01" db="EMBL/GenBank/DDBJ databases">
        <title>Microvirga sp.</title>
        <authorList>
            <person name="Kim M.K."/>
        </authorList>
    </citation>
    <scope>NUCLEOTIDE SEQUENCE</scope>
    <source>
        <strain evidence="1">5420S-16</strain>
    </source>
</reference>
<name>A0A936ZHU4_9HYPH</name>
<gene>
    <name evidence="1" type="ORF">JKG68_19705</name>
</gene>
<accession>A0A936ZHU4</accession>
<organism evidence="1 2">
    <name type="scientific">Microvirga aerilata</name>
    <dbReference type="NCBI Taxonomy" id="670292"/>
    <lineage>
        <taxon>Bacteria</taxon>
        <taxon>Pseudomonadati</taxon>
        <taxon>Pseudomonadota</taxon>
        <taxon>Alphaproteobacteria</taxon>
        <taxon>Hyphomicrobiales</taxon>
        <taxon>Methylobacteriaceae</taxon>
        <taxon>Microvirga</taxon>
    </lineage>
</organism>
<dbReference type="Proteomes" id="UP000605848">
    <property type="component" value="Unassembled WGS sequence"/>
</dbReference>
<dbReference type="EMBL" id="JAEQMY010000036">
    <property type="protein sequence ID" value="MBL0406190.1"/>
    <property type="molecule type" value="Genomic_DNA"/>
</dbReference>
<evidence type="ECO:0000313" key="1">
    <source>
        <dbReference type="EMBL" id="MBL0406190.1"/>
    </source>
</evidence>
<dbReference type="AlphaFoldDB" id="A0A936ZHU4"/>